<dbReference type="InterPro" id="IPR015422">
    <property type="entry name" value="PyrdxlP-dep_Trfase_small"/>
</dbReference>
<dbReference type="PANTHER" id="PTHR30244:SF34">
    <property type="entry name" value="DTDP-4-AMINO-4,6-DIDEOXYGALACTOSE TRANSAMINASE"/>
    <property type="match status" value="1"/>
</dbReference>
<keyword evidence="7" id="KW-1185">Reference proteome</keyword>
<name>A0A0K6IIJ2_9GAMM</name>
<dbReference type="Proteomes" id="UP000182769">
    <property type="component" value="Unassembled WGS sequence"/>
</dbReference>
<reference evidence="7" key="1">
    <citation type="submission" date="2015-08" db="EMBL/GenBank/DDBJ databases">
        <authorList>
            <person name="Varghese N."/>
        </authorList>
    </citation>
    <scope>NUCLEOTIDE SEQUENCE [LARGE SCALE GENOMIC DNA]</scope>
    <source>
        <strain evidence="7">JCM 18476</strain>
    </source>
</reference>
<dbReference type="NCBIfam" id="TIGR03588">
    <property type="entry name" value="PseC"/>
    <property type="match status" value="1"/>
</dbReference>
<dbReference type="EMBL" id="CYHG01000002">
    <property type="protein sequence ID" value="CUB02896.1"/>
    <property type="molecule type" value="Genomic_DNA"/>
</dbReference>
<organism evidence="6 7">
    <name type="scientific">Marinomonas fungiae</name>
    <dbReference type="NCBI Taxonomy" id="1137284"/>
    <lineage>
        <taxon>Bacteria</taxon>
        <taxon>Pseudomonadati</taxon>
        <taxon>Pseudomonadota</taxon>
        <taxon>Gammaproteobacteria</taxon>
        <taxon>Oceanospirillales</taxon>
        <taxon>Oceanospirillaceae</taxon>
        <taxon>Marinomonas</taxon>
    </lineage>
</organism>
<dbReference type="InterPro" id="IPR015421">
    <property type="entry name" value="PyrdxlP-dep_Trfase_major"/>
</dbReference>
<dbReference type="InterPro" id="IPR000653">
    <property type="entry name" value="DegT/StrS_aminotransferase"/>
</dbReference>
<dbReference type="STRING" id="1137284.GCA_001418205_00739"/>
<dbReference type="GO" id="GO:0008483">
    <property type="term" value="F:transaminase activity"/>
    <property type="evidence" value="ECO:0007669"/>
    <property type="project" value="TreeGrafter"/>
</dbReference>
<dbReference type="GO" id="GO:0030170">
    <property type="term" value="F:pyridoxal phosphate binding"/>
    <property type="evidence" value="ECO:0007669"/>
    <property type="project" value="TreeGrafter"/>
</dbReference>
<dbReference type="Gene3D" id="3.40.640.10">
    <property type="entry name" value="Type I PLP-dependent aspartate aminotransferase-like (Major domain)"/>
    <property type="match status" value="1"/>
</dbReference>
<evidence type="ECO:0000256" key="4">
    <source>
        <dbReference type="PIRSR" id="PIRSR000390-2"/>
    </source>
</evidence>
<dbReference type="SUPFAM" id="SSF53383">
    <property type="entry name" value="PLP-dependent transferases"/>
    <property type="match status" value="1"/>
</dbReference>
<dbReference type="InterPro" id="IPR015424">
    <property type="entry name" value="PyrdxlP-dep_Trfase"/>
</dbReference>
<proteinExistence type="inferred from homology"/>
<dbReference type="AlphaFoldDB" id="A0A0K6IIJ2"/>
<dbReference type="Gene3D" id="3.90.1150.10">
    <property type="entry name" value="Aspartate Aminotransferase, domain 1"/>
    <property type="match status" value="1"/>
</dbReference>
<evidence type="ECO:0000256" key="1">
    <source>
        <dbReference type="ARBA" id="ARBA00022898"/>
    </source>
</evidence>
<evidence type="ECO:0000313" key="6">
    <source>
        <dbReference type="EMBL" id="CUB02896.1"/>
    </source>
</evidence>
<evidence type="ECO:0000256" key="5">
    <source>
        <dbReference type="RuleBase" id="RU004508"/>
    </source>
</evidence>
<dbReference type="InterPro" id="IPR020026">
    <property type="entry name" value="PseC"/>
</dbReference>
<accession>A0A0K6IIJ2</accession>
<gene>
    <name evidence="6" type="ORF">Ga0061065_102234</name>
</gene>
<keyword evidence="1 4" id="KW-0663">Pyridoxal phosphate</keyword>
<dbReference type="Pfam" id="PF01041">
    <property type="entry name" value="DegT_DnrJ_EryC1"/>
    <property type="match status" value="1"/>
</dbReference>
<protein>
    <submittedName>
        <fullName evidence="6">UDP-4-amino-4,6-dideoxy-N-acetyl-beta-L-altrosamine transaminase</fullName>
    </submittedName>
</protein>
<dbReference type="CDD" id="cd00616">
    <property type="entry name" value="AHBA_syn"/>
    <property type="match status" value="1"/>
</dbReference>
<dbReference type="GO" id="GO:0000271">
    <property type="term" value="P:polysaccharide biosynthetic process"/>
    <property type="evidence" value="ECO:0007669"/>
    <property type="project" value="TreeGrafter"/>
</dbReference>
<dbReference type="PIRSF" id="PIRSF000390">
    <property type="entry name" value="PLP_StrS"/>
    <property type="match status" value="1"/>
</dbReference>
<evidence type="ECO:0000256" key="3">
    <source>
        <dbReference type="PIRSR" id="PIRSR000390-1"/>
    </source>
</evidence>
<evidence type="ECO:0000313" key="7">
    <source>
        <dbReference type="Proteomes" id="UP000182769"/>
    </source>
</evidence>
<sequence>MAFWRLKMSNHFIPYGRQSITASDVEAVCEALTSDFLTQGPIVTQFEQAISELSGCKFGIAANSATSALHVACLALGVTKGDRVWTTPNTFIASANCARYCDAQVDFVDIDPQTYNLCPIKLAEKLATAAQNNCLPKIVIPVHFGGHPCDMRAIYELSQQYGFAIIEDASHAIGAKYKGTPVGNRYSDVCIFSFHPVKVMTSAEGGMAVTNNEGLAETMRLLVNQGVTKNKREFDTRSPGDWYYEQQVLGFNYRMTELQAALGLSQLKRLGHFIERRRELVQRYYQLLRGLPIQLPGEADYAYSSWHLFPIVLNEALTEQRAEIFKSLRDHNIGTQVHYIPVHTQPYYQELGFSWGQFPIAEDYYARTLSLPLFPDLTYEDQEFVVKTLSQAIDKAFIL</sequence>
<evidence type="ECO:0000256" key="2">
    <source>
        <dbReference type="ARBA" id="ARBA00037999"/>
    </source>
</evidence>
<comment type="similarity">
    <text evidence="2 5">Belongs to the DegT/DnrJ/EryC1 family.</text>
</comment>
<dbReference type="PANTHER" id="PTHR30244">
    <property type="entry name" value="TRANSAMINASE"/>
    <property type="match status" value="1"/>
</dbReference>
<feature type="modified residue" description="N6-(pyridoxal phosphate)lysine" evidence="4">
    <location>
        <position position="198"/>
    </location>
</feature>
<feature type="active site" description="Proton acceptor" evidence="3">
    <location>
        <position position="198"/>
    </location>
</feature>